<comment type="caution">
    <text evidence="3">The sequence shown here is derived from an EMBL/GenBank/DDBJ whole genome shotgun (WGS) entry which is preliminary data.</text>
</comment>
<dbReference type="PANTHER" id="PTHR30603">
    <property type="entry name" value="RNA POLYMERASE SIGMA FACTOR RPO"/>
    <property type="match status" value="1"/>
</dbReference>
<evidence type="ECO:0000313" key="4">
    <source>
        <dbReference type="Proteomes" id="UP000028073"/>
    </source>
</evidence>
<dbReference type="EMBL" id="JOKH01000002">
    <property type="protein sequence ID" value="KEQ17848.1"/>
    <property type="molecule type" value="Genomic_DNA"/>
</dbReference>
<dbReference type="InterPro" id="IPR000943">
    <property type="entry name" value="RNA_pol_sigma70"/>
</dbReference>
<dbReference type="Gene3D" id="1.10.150.20">
    <property type="entry name" value="5' to 3' exonuclease, C-terminal subdomain"/>
    <property type="match status" value="1"/>
</dbReference>
<dbReference type="Pfam" id="PF04545">
    <property type="entry name" value="Sigma70_r4"/>
    <property type="match status" value="1"/>
</dbReference>
<dbReference type="GO" id="GO:0003677">
    <property type="term" value="F:DNA binding"/>
    <property type="evidence" value="ECO:0007669"/>
    <property type="project" value="InterPro"/>
</dbReference>
<keyword evidence="1" id="KW-0804">Transcription</keyword>
<dbReference type="AlphaFoldDB" id="A0A081NHC5"/>
<dbReference type="PRINTS" id="PR00046">
    <property type="entry name" value="SIGMA70FCT"/>
</dbReference>
<dbReference type="RefSeq" id="WP_034834757.1">
    <property type="nucleotide sequence ID" value="NZ_JOKH01000002.1"/>
</dbReference>
<dbReference type="Pfam" id="PF03118">
    <property type="entry name" value="RNA_pol_A_CTD"/>
    <property type="match status" value="1"/>
</dbReference>
<accession>A0A081NHC5</accession>
<protein>
    <recommendedName>
        <fullName evidence="2">HTH HARE-type domain-containing protein</fullName>
    </recommendedName>
</protein>
<gene>
    <name evidence="3" type="ORF">GZ78_09345</name>
</gene>
<evidence type="ECO:0000313" key="3">
    <source>
        <dbReference type="EMBL" id="KEQ17848.1"/>
    </source>
</evidence>
<dbReference type="GO" id="GO:0003899">
    <property type="term" value="F:DNA-directed RNA polymerase activity"/>
    <property type="evidence" value="ECO:0007669"/>
    <property type="project" value="InterPro"/>
</dbReference>
<dbReference type="SUPFAM" id="SSF47789">
    <property type="entry name" value="C-terminal domain of RNA polymerase alpha subunit"/>
    <property type="match status" value="1"/>
</dbReference>
<dbReference type="Proteomes" id="UP000028073">
    <property type="component" value="Unassembled WGS sequence"/>
</dbReference>
<evidence type="ECO:0000259" key="2">
    <source>
        <dbReference type="PROSITE" id="PS51913"/>
    </source>
</evidence>
<dbReference type="PROSITE" id="PS00716">
    <property type="entry name" value="SIGMA70_2"/>
    <property type="match status" value="1"/>
</dbReference>
<reference evidence="3 4" key="1">
    <citation type="submission" date="2014-06" db="EMBL/GenBank/DDBJ databases">
        <title>Whole Genome Sequences of Three Symbiotic Endozoicomonas Bacteria.</title>
        <authorList>
            <person name="Neave M.J."/>
            <person name="Apprill A."/>
            <person name="Voolstra C.R."/>
        </authorList>
    </citation>
    <scope>NUCLEOTIDE SEQUENCE [LARGE SCALE GENOMIC DNA]</scope>
    <source>
        <strain evidence="3 4">DSM 25634</strain>
    </source>
</reference>
<dbReference type="InterPro" id="IPR007759">
    <property type="entry name" value="Asxl_HARE-HTH"/>
</dbReference>
<dbReference type="STRING" id="1137799.GZ78_09345"/>
<organism evidence="3 4">
    <name type="scientific">Endozoicomonas numazuensis</name>
    <dbReference type="NCBI Taxonomy" id="1137799"/>
    <lineage>
        <taxon>Bacteria</taxon>
        <taxon>Pseudomonadati</taxon>
        <taxon>Pseudomonadota</taxon>
        <taxon>Gammaproteobacteria</taxon>
        <taxon>Oceanospirillales</taxon>
        <taxon>Endozoicomonadaceae</taxon>
        <taxon>Endozoicomonas</taxon>
    </lineage>
</organism>
<dbReference type="GO" id="GO:0003700">
    <property type="term" value="F:DNA-binding transcription factor activity"/>
    <property type="evidence" value="ECO:0007669"/>
    <property type="project" value="InterPro"/>
</dbReference>
<dbReference type="OrthoDB" id="7052271at2"/>
<dbReference type="InterPro" id="IPR036388">
    <property type="entry name" value="WH-like_DNA-bd_sf"/>
</dbReference>
<dbReference type="PROSITE" id="PS51913">
    <property type="entry name" value="HTH_HARE"/>
    <property type="match status" value="1"/>
</dbReference>
<dbReference type="InterPro" id="IPR011260">
    <property type="entry name" value="RNAP_asu_C"/>
</dbReference>
<name>A0A081NHC5_9GAMM</name>
<dbReference type="GO" id="GO:0006352">
    <property type="term" value="P:DNA-templated transcription initiation"/>
    <property type="evidence" value="ECO:0007669"/>
    <property type="project" value="InterPro"/>
</dbReference>
<keyword evidence="4" id="KW-1185">Reference proteome</keyword>
<dbReference type="SUPFAM" id="SSF88659">
    <property type="entry name" value="Sigma3 and sigma4 domains of RNA polymerase sigma factors"/>
    <property type="match status" value="1"/>
</dbReference>
<dbReference type="CDD" id="cd06171">
    <property type="entry name" value="Sigma70_r4"/>
    <property type="match status" value="1"/>
</dbReference>
<dbReference type="PANTHER" id="PTHR30603:SF47">
    <property type="entry name" value="RNA POLYMERASE SIGMA FACTOR SIGD, CHLOROPLASTIC"/>
    <property type="match status" value="1"/>
</dbReference>
<sequence length="946" mass="106450">MAALKLYFALINEDSSLEVSVHRNLSTLREAWQQTVQADCVGIIHIGFIRPKIKNATALLKQRGKLLLSASAKWALPDAYLSSVAVIAELKLASQILPLYQLLQGFGCDAVEPQANFHATAQLCEQSHPKNDCSLTIAEAARQVLNQAIQPLNKEEIFARIVEQDLYRFGTKKPVSALSEQLNLYTRNTSDSNADADPLFIKTEGDRFCSLDHVSSELSGWVKHLAENLPELAAAANPFGLTDEKSYSKLADHLPARLRDQLDAYRFSQLIDTVDQLAPQELLNILPYSLLSTNISSINMSVRVFNVLKAHDIAHLADLKSYSVAKMLMWNNFGRKSVSDLCRAMIDAAEKVAAQMLNGKYNSLEVDNDGISDTDELKDAEIEHDEAYRMTLVSNTPLKSHFEKALAGLRDNHRQVIECRTGYHGTTMTLEEVGKLIGVTRERIRQIQKKYVDRIISTEFWDNCIAIKIGQLLINRETPLYIEMLEVEDPWFEGFIGNYQHLAAIIELFSENEIRIVKINGASLVTRIKLDDWEQCISHFRKSLKDKATEGSWTRQDIDTTFRASLSEKGAPELVPLMWDEFENALQFEGEGEDAKLLSFGVSADSVIQAVLLQAESPLHFTEVAARATKLLGKPVDERRAQNSLMSQGAKLYGRGIYGLEKFNPISPRMCSNIRLAVCNILYEGPLMKQWHANEILGMLQAKFPSLPEELDNYILNIILQEADRLVYLNRMVWARVDSKQDVNDRVDMADAFTQILEEHGGPLKGKEIKDRLAAIRGVSNKLQLQPTERMIQIGPDFWGLVERDIGGTPEGNAEKLNNLYQKLQERQKGIHVSEVWQYVSVSDSSREHPSPYALLNLAQRDSRFYLGRAMYLGLSEWGDDTRRLNIAQAVRKLFKKASSPMTIAAINAEIEDLIEMPVDGSVTNTLINSGATFDSASKRWHFPKN</sequence>
<dbReference type="InterPro" id="IPR050239">
    <property type="entry name" value="Sigma-70_RNA_pol_init_factors"/>
</dbReference>
<dbReference type="InterPro" id="IPR007630">
    <property type="entry name" value="RNA_pol_sigma70_r4"/>
</dbReference>
<dbReference type="eggNOG" id="COG0568">
    <property type="taxonomic scope" value="Bacteria"/>
</dbReference>
<proteinExistence type="predicted"/>
<feature type="domain" description="HTH HARE-type" evidence="2">
    <location>
        <begin position="135"/>
        <end position="213"/>
    </location>
</feature>
<dbReference type="Gene3D" id="1.10.10.10">
    <property type="entry name" value="Winged helix-like DNA-binding domain superfamily/Winged helix DNA-binding domain"/>
    <property type="match status" value="1"/>
</dbReference>
<dbReference type="InterPro" id="IPR013324">
    <property type="entry name" value="RNA_pol_sigma_r3/r4-like"/>
</dbReference>
<evidence type="ECO:0000256" key="1">
    <source>
        <dbReference type="ARBA" id="ARBA00023163"/>
    </source>
</evidence>